<sequence>MARKLASATPLIKWTSAKGYYPKPFQSVPMRKVE</sequence>
<protein>
    <submittedName>
        <fullName evidence="1">Uncharacterized protein</fullName>
    </submittedName>
</protein>
<dbReference type="AlphaFoldDB" id="A0A0A8Y8I2"/>
<name>A0A0A8Y8I2_ARUDO</name>
<reference evidence="1" key="1">
    <citation type="submission" date="2014-09" db="EMBL/GenBank/DDBJ databases">
        <authorList>
            <person name="Magalhaes I.L.F."/>
            <person name="Oliveira U."/>
            <person name="Santos F.R."/>
            <person name="Vidigal T.H.D.A."/>
            <person name="Brescovit A.D."/>
            <person name="Santos A.J."/>
        </authorList>
    </citation>
    <scope>NUCLEOTIDE SEQUENCE</scope>
    <source>
        <tissue evidence="1">Shoot tissue taken approximately 20 cm above the soil surface</tissue>
    </source>
</reference>
<proteinExistence type="predicted"/>
<dbReference type="EMBL" id="GBRH01276352">
    <property type="protein sequence ID" value="JAD21543.1"/>
    <property type="molecule type" value="Transcribed_RNA"/>
</dbReference>
<accession>A0A0A8Y8I2</accession>
<evidence type="ECO:0000313" key="1">
    <source>
        <dbReference type="EMBL" id="JAD21543.1"/>
    </source>
</evidence>
<organism evidence="1">
    <name type="scientific">Arundo donax</name>
    <name type="common">Giant reed</name>
    <name type="synonym">Donax arundinaceus</name>
    <dbReference type="NCBI Taxonomy" id="35708"/>
    <lineage>
        <taxon>Eukaryota</taxon>
        <taxon>Viridiplantae</taxon>
        <taxon>Streptophyta</taxon>
        <taxon>Embryophyta</taxon>
        <taxon>Tracheophyta</taxon>
        <taxon>Spermatophyta</taxon>
        <taxon>Magnoliopsida</taxon>
        <taxon>Liliopsida</taxon>
        <taxon>Poales</taxon>
        <taxon>Poaceae</taxon>
        <taxon>PACMAD clade</taxon>
        <taxon>Arundinoideae</taxon>
        <taxon>Arundineae</taxon>
        <taxon>Arundo</taxon>
    </lineage>
</organism>
<reference evidence="1" key="2">
    <citation type="journal article" date="2015" name="Data Brief">
        <title>Shoot transcriptome of the giant reed, Arundo donax.</title>
        <authorList>
            <person name="Barrero R.A."/>
            <person name="Guerrero F.D."/>
            <person name="Moolhuijzen P."/>
            <person name="Goolsby J.A."/>
            <person name="Tidwell J."/>
            <person name="Bellgard S.E."/>
            <person name="Bellgard M.I."/>
        </authorList>
    </citation>
    <scope>NUCLEOTIDE SEQUENCE</scope>
    <source>
        <tissue evidence="1">Shoot tissue taken approximately 20 cm above the soil surface</tissue>
    </source>
</reference>